<dbReference type="InterPro" id="IPR018391">
    <property type="entry name" value="PQQ_b-propeller_rpt"/>
</dbReference>
<evidence type="ECO:0000313" key="4">
    <source>
        <dbReference type="EMBL" id="PFX20181.1"/>
    </source>
</evidence>
<dbReference type="InterPro" id="IPR002372">
    <property type="entry name" value="PQQ_rpt_dom"/>
</dbReference>
<dbReference type="PANTHER" id="PTHR43827">
    <property type="entry name" value="2,5-DIKETO-D-GLUCONIC ACID REDUCTASE"/>
    <property type="match status" value="1"/>
</dbReference>
<dbReference type="Pfam" id="PF13621">
    <property type="entry name" value="Cupin_8"/>
    <property type="match status" value="1"/>
</dbReference>
<dbReference type="PROSITE" id="PS51184">
    <property type="entry name" value="JMJC"/>
    <property type="match status" value="1"/>
</dbReference>
<proteinExistence type="predicted"/>
<feature type="region of interest" description="Disordered" evidence="1">
    <location>
        <begin position="736"/>
        <end position="770"/>
    </location>
</feature>
<dbReference type="PROSITE" id="PS00062">
    <property type="entry name" value="ALDOKETO_REDUCTASE_2"/>
    <property type="match status" value="1"/>
</dbReference>
<keyword evidence="2" id="KW-0732">Signal</keyword>
<feature type="domain" description="JmjC" evidence="3">
    <location>
        <begin position="234"/>
        <end position="398"/>
    </location>
</feature>
<dbReference type="SMART" id="SM00558">
    <property type="entry name" value="JmjC"/>
    <property type="match status" value="1"/>
</dbReference>
<dbReference type="InterPro" id="IPR020471">
    <property type="entry name" value="AKR"/>
</dbReference>
<protein>
    <submittedName>
        <fullName evidence="4">Prostaglandin F synthase</fullName>
    </submittedName>
</protein>
<feature type="compositionally biased region" description="Polar residues" evidence="1">
    <location>
        <begin position="105"/>
        <end position="114"/>
    </location>
</feature>
<feature type="compositionally biased region" description="Basic and acidic residues" evidence="1">
    <location>
        <begin position="80"/>
        <end position="90"/>
    </location>
</feature>
<dbReference type="SUPFAM" id="SSF51430">
    <property type="entry name" value="NAD(P)-linked oxidoreductase"/>
    <property type="match status" value="1"/>
</dbReference>
<feature type="compositionally biased region" description="Basic and acidic residues" evidence="1">
    <location>
        <begin position="755"/>
        <end position="770"/>
    </location>
</feature>
<dbReference type="InterPro" id="IPR015943">
    <property type="entry name" value="WD40/YVTN_repeat-like_dom_sf"/>
</dbReference>
<dbReference type="Proteomes" id="UP000225706">
    <property type="component" value="Unassembled WGS sequence"/>
</dbReference>
<dbReference type="GO" id="GO:0016491">
    <property type="term" value="F:oxidoreductase activity"/>
    <property type="evidence" value="ECO:0007669"/>
    <property type="project" value="InterPro"/>
</dbReference>
<dbReference type="SMART" id="SM00564">
    <property type="entry name" value="PQQ"/>
    <property type="match status" value="8"/>
</dbReference>
<dbReference type="SUPFAM" id="SSF51197">
    <property type="entry name" value="Clavaminate synthase-like"/>
    <property type="match status" value="1"/>
</dbReference>
<dbReference type="EMBL" id="LSMT01000327">
    <property type="protein sequence ID" value="PFX20181.1"/>
    <property type="molecule type" value="Genomic_DNA"/>
</dbReference>
<dbReference type="AlphaFoldDB" id="A0A2B4RRF1"/>
<dbReference type="PANTHER" id="PTHR43827:SF8">
    <property type="entry name" value="ALDO_KETO REDUCTASE FAMILY PROTEIN"/>
    <property type="match status" value="1"/>
</dbReference>
<dbReference type="InterPro" id="IPR041667">
    <property type="entry name" value="Cupin_8"/>
</dbReference>
<dbReference type="InterPro" id="IPR023210">
    <property type="entry name" value="NADP_OxRdtase_dom"/>
</dbReference>
<dbReference type="Pfam" id="PF00248">
    <property type="entry name" value="Aldo_ket_red"/>
    <property type="match status" value="1"/>
</dbReference>
<dbReference type="InterPro" id="IPR003347">
    <property type="entry name" value="JmjC_dom"/>
</dbReference>
<dbReference type="Gene3D" id="3.20.20.100">
    <property type="entry name" value="NADP-dependent oxidoreductase domain"/>
    <property type="match status" value="1"/>
</dbReference>
<evidence type="ECO:0000259" key="3">
    <source>
        <dbReference type="PROSITE" id="PS51184"/>
    </source>
</evidence>
<sequence>MGKTSYLMMAVFVGSLAAIMFIQKERIDFDCLWSVLLQKGAQARSEKTDQLQKTVLPENACKGEIKCDSSLSDVPCTADDSSRDAKEVRSKQNNGESECFARDGATTSTKEQQTENGYKYCKGEKANEEQNNDILTGHMKKLGEHGAIIMEGEIEELNFVPNGKDFYEHFLRKRRPLIMRGAIKNWPAVQHWANESYLREKYGEVVFDVQLTKKYEGEFPAKKTMNLDEFLTIYKSKQVYLDCPFPHSDMIKDIFVPYCLQCEEVMPTIASTHLLFSSGNTSSSCHMDGYENLLSLIAGKKEVLVASPKYVEYFYPRNHTTVNIESPIDPEAVNLEKFPKLAQVPFHKVVLNAGDILYIPQHWWHHVRSFECPNIAISLWFHPFAEKEGEEVSLNEEEDRNVFEDMVLATKAFNKLVETYPETIKCEAQNKPITKAFHPSSDAWDTPREIIAEEQFITLASGYKIPKVGFGTAGLFKDTKDSVLVALTSGYRMIDSAQAYDEEQVGEAVKESGVPREEVFIVSKVHPRFLGFEETLKSVEESLTKLKVDYIDLMLIHSMDCDEGPGAHLICQQGEPKGTWEDSWKALESLVNKGKIRSIGVSNFEVEDLKRLLEIAKVRPSIVQNFFDPFNQDRATREFCEQNGIRYMGHSPLGDSWKREGLPVNPVLSDQGLRKIATKFDASIPQLVLKWSLEKDVIVIPRSRSPNHIKTNFQLTHVMLNEDDREYLESLDGKIIAPDDGPPFDSRSKPSVSDQETREEEKTADESARKKSEDIREKLVLIEEVDTKDSTLYLSSDDHWIYAFDSASGKMKWKYGTADEGGSKCEFNSDESVVYCGTDDKSLRALSAVNGNLMWKFSTEGAVTSSTRVGADGSLYFGCLDGYFYALNPDGSLKWKKDLAAEIWSSPALLEGGKAVFVGSMAEDWANVFSLDGETGEIIWKYKTAEPVFSSPSVSHDNNAVFFCSYDANCYAFNTGNGHVLWVFEADSAFQSSPVVSKLNGTLFVGSTEGNIYAVDSATGKLKWIREGKGELFSSPFVAPNGNVYIGSGEGEVLALRQTDGSLVWSFKTDSAIWSSPRLDKSGLLFIGGIDTYLYALRADDGQLVWKYKTDGPVVGTPLITREHAVQQA</sequence>
<dbReference type="Gene3D" id="2.60.120.650">
    <property type="entry name" value="Cupin"/>
    <property type="match status" value="1"/>
</dbReference>
<dbReference type="InterPro" id="IPR036812">
    <property type="entry name" value="NAD(P)_OxRdtase_dom_sf"/>
</dbReference>
<dbReference type="InterPro" id="IPR011047">
    <property type="entry name" value="Quinoprotein_ADH-like_sf"/>
</dbReference>
<reference evidence="5" key="1">
    <citation type="journal article" date="2017" name="bioRxiv">
        <title>Comparative analysis of the genomes of Stylophora pistillata and Acropora digitifera provides evidence for extensive differences between species of corals.</title>
        <authorList>
            <person name="Voolstra C.R."/>
            <person name="Li Y."/>
            <person name="Liew Y.J."/>
            <person name="Baumgarten S."/>
            <person name="Zoccola D."/>
            <person name="Flot J.-F."/>
            <person name="Tambutte S."/>
            <person name="Allemand D."/>
            <person name="Aranda M."/>
        </authorList>
    </citation>
    <scope>NUCLEOTIDE SEQUENCE [LARGE SCALE GENOMIC DNA]</scope>
</reference>
<comment type="caution">
    <text evidence="4">The sequence shown here is derived from an EMBL/GenBank/DDBJ whole genome shotgun (WGS) entry which is preliminary data.</text>
</comment>
<dbReference type="FunFam" id="3.20.20.100:FF:000064">
    <property type="entry name" value="Aldo-keto reductase 1a"/>
    <property type="match status" value="1"/>
</dbReference>
<evidence type="ECO:0000313" key="5">
    <source>
        <dbReference type="Proteomes" id="UP000225706"/>
    </source>
</evidence>
<gene>
    <name evidence="4" type="ORF">AWC38_SpisGene15384</name>
</gene>
<evidence type="ECO:0000256" key="1">
    <source>
        <dbReference type="SAM" id="MobiDB-lite"/>
    </source>
</evidence>
<dbReference type="OrthoDB" id="416253at2759"/>
<keyword evidence="5" id="KW-1185">Reference proteome</keyword>
<organism evidence="4 5">
    <name type="scientific">Stylophora pistillata</name>
    <name type="common">Smooth cauliflower coral</name>
    <dbReference type="NCBI Taxonomy" id="50429"/>
    <lineage>
        <taxon>Eukaryota</taxon>
        <taxon>Metazoa</taxon>
        <taxon>Cnidaria</taxon>
        <taxon>Anthozoa</taxon>
        <taxon>Hexacorallia</taxon>
        <taxon>Scleractinia</taxon>
        <taxon>Astrocoeniina</taxon>
        <taxon>Pocilloporidae</taxon>
        <taxon>Stylophora</taxon>
    </lineage>
</organism>
<dbReference type="Gene3D" id="2.130.10.10">
    <property type="entry name" value="YVTN repeat-like/Quinoprotein amine dehydrogenase"/>
    <property type="match status" value="2"/>
</dbReference>
<name>A0A2B4RRF1_STYPI</name>
<dbReference type="PRINTS" id="PR00069">
    <property type="entry name" value="ALDKETRDTASE"/>
</dbReference>
<accession>A0A2B4RRF1</accession>
<dbReference type="InterPro" id="IPR018170">
    <property type="entry name" value="Aldo/ket_reductase_CS"/>
</dbReference>
<dbReference type="Pfam" id="PF13360">
    <property type="entry name" value="PQQ_2"/>
    <property type="match status" value="1"/>
</dbReference>
<dbReference type="CDD" id="cd19071">
    <property type="entry name" value="AKR_AKR1-5-like"/>
    <property type="match status" value="1"/>
</dbReference>
<evidence type="ECO:0000256" key="2">
    <source>
        <dbReference type="SAM" id="SignalP"/>
    </source>
</evidence>
<dbReference type="Gene3D" id="2.40.128.630">
    <property type="match status" value="1"/>
</dbReference>
<feature type="region of interest" description="Disordered" evidence="1">
    <location>
        <begin position="70"/>
        <end position="114"/>
    </location>
</feature>
<dbReference type="Pfam" id="PF13570">
    <property type="entry name" value="Beta-prop_ACSF4"/>
    <property type="match status" value="1"/>
</dbReference>
<dbReference type="STRING" id="50429.A0A2B4RRF1"/>
<feature type="chain" id="PRO_5012541250" evidence="2">
    <location>
        <begin position="19"/>
        <end position="1129"/>
    </location>
</feature>
<dbReference type="SUPFAM" id="SSF50998">
    <property type="entry name" value="Quinoprotein alcohol dehydrogenase-like"/>
    <property type="match status" value="1"/>
</dbReference>
<feature type="signal peptide" evidence="2">
    <location>
        <begin position="1"/>
        <end position="18"/>
    </location>
</feature>